<comment type="caution">
    <text evidence="2">The sequence shown here is derived from an EMBL/GenBank/DDBJ whole genome shotgun (WGS) entry which is preliminary data.</text>
</comment>
<organism evidence="2 3">
    <name type="scientific">Aspergillus pseudodeflectus</name>
    <dbReference type="NCBI Taxonomy" id="176178"/>
    <lineage>
        <taxon>Eukaryota</taxon>
        <taxon>Fungi</taxon>
        <taxon>Dikarya</taxon>
        <taxon>Ascomycota</taxon>
        <taxon>Pezizomycotina</taxon>
        <taxon>Eurotiomycetes</taxon>
        <taxon>Eurotiomycetidae</taxon>
        <taxon>Eurotiales</taxon>
        <taxon>Aspergillaceae</taxon>
        <taxon>Aspergillus</taxon>
        <taxon>Aspergillus subgen. Nidulantes</taxon>
    </lineage>
</organism>
<gene>
    <name evidence="2" type="ORF">BJX68DRAFT_263375</name>
</gene>
<feature type="compositionally biased region" description="Low complexity" evidence="1">
    <location>
        <begin position="74"/>
        <end position="93"/>
    </location>
</feature>
<feature type="region of interest" description="Disordered" evidence="1">
    <location>
        <begin position="60"/>
        <end position="109"/>
    </location>
</feature>
<dbReference type="EMBL" id="JBFXLR010000007">
    <property type="protein sequence ID" value="KAL2856843.1"/>
    <property type="molecule type" value="Genomic_DNA"/>
</dbReference>
<dbReference type="GeneID" id="98159841"/>
<keyword evidence="3" id="KW-1185">Reference proteome</keyword>
<dbReference type="RefSeq" id="XP_070902707.1">
    <property type="nucleotide sequence ID" value="XM_071044677.1"/>
</dbReference>
<proteinExistence type="predicted"/>
<dbReference type="Proteomes" id="UP001610444">
    <property type="component" value="Unassembled WGS sequence"/>
</dbReference>
<evidence type="ECO:0000256" key="1">
    <source>
        <dbReference type="SAM" id="MobiDB-lite"/>
    </source>
</evidence>
<sequence length="255" mass="28230">MPLLEDKERATVWVVAQVTDEMKRKPPTHLTEKVFSILIYLPTTHKTTLPLFYPGTTHRNIPKWHQPSPSPRNTATTAPASTCASSTAKPSSPEFSCNQGTPEEAAAAEDAEPWWGFAEKGAAGGLLMQRGTIEQIFHFNSFVLAEPRGDTEADRAAFRVATLRDVQDFWTEDQTFDETARTPPSEGGVVRGFWMDRAPDIARAGEGCKIPLLRVGFGRVTDVVEKYAFCLVFPVTGDGVAGWFTRQGFRIPLMQ</sequence>
<evidence type="ECO:0008006" key="4">
    <source>
        <dbReference type="Google" id="ProtNLM"/>
    </source>
</evidence>
<evidence type="ECO:0000313" key="2">
    <source>
        <dbReference type="EMBL" id="KAL2856843.1"/>
    </source>
</evidence>
<name>A0ABR4L060_9EURO</name>
<reference evidence="2 3" key="1">
    <citation type="submission" date="2024-07" db="EMBL/GenBank/DDBJ databases">
        <title>Section-level genome sequencing and comparative genomics of Aspergillus sections Usti and Cavernicolus.</title>
        <authorList>
            <consortium name="Lawrence Berkeley National Laboratory"/>
            <person name="Nybo J.L."/>
            <person name="Vesth T.C."/>
            <person name="Theobald S."/>
            <person name="Frisvad J.C."/>
            <person name="Larsen T.O."/>
            <person name="Kjaerboelling I."/>
            <person name="Rothschild-Mancinelli K."/>
            <person name="Lyhne E.K."/>
            <person name="Kogle M.E."/>
            <person name="Barry K."/>
            <person name="Clum A."/>
            <person name="Na H."/>
            <person name="Ledsgaard L."/>
            <person name="Lin J."/>
            <person name="Lipzen A."/>
            <person name="Kuo A."/>
            <person name="Riley R."/>
            <person name="Mondo S."/>
            <person name="LaButti K."/>
            <person name="Haridas S."/>
            <person name="Pangalinan J."/>
            <person name="Salamov A.A."/>
            <person name="Simmons B.A."/>
            <person name="Magnuson J.K."/>
            <person name="Chen J."/>
            <person name="Drula E."/>
            <person name="Henrissat B."/>
            <person name="Wiebenga A."/>
            <person name="Lubbers R.J."/>
            <person name="Gomes A.C."/>
            <person name="Macurrencykelacurrency M.R."/>
            <person name="Stajich J."/>
            <person name="Grigoriev I.V."/>
            <person name="Mortensen U.H."/>
            <person name="De vries R.P."/>
            <person name="Baker S.E."/>
            <person name="Andersen M.R."/>
        </authorList>
    </citation>
    <scope>NUCLEOTIDE SEQUENCE [LARGE SCALE GENOMIC DNA]</scope>
    <source>
        <strain evidence="2 3">CBS 756.74</strain>
    </source>
</reference>
<accession>A0ABR4L060</accession>
<protein>
    <recommendedName>
        <fullName evidence="4">Pyridoxamine 5'-phosphate oxidase Alr4036 family FMN-binding domain-containing protein</fullName>
    </recommendedName>
</protein>
<evidence type="ECO:0000313" key="3">
    <source>
        <dbReference type="Proteomes" id="UP001610444"/>
    </source>
</evidence>